<sequence length="272" mass="29871">MAYETILFEMRGPVGLLTLNRPDKLNAINGKMVQEVNGLLDRIERDPEVRALVVTGAGRAFSAGFDLTEGADRPWNTVGDVRPVLQADFDFVMRFWHSPLPTVAAVKGYALAGACELAMACDITIAAAGARFGEPELRFGSGIIALLMPWLSGPKRTKEALLTGNDKISAEEALAMGLVNRVVPEGEEVKAALAIAREIAINDREKVRLTKQAINRTYSIMGFEQALEMGLDTDVQIEALQTPEGKTFREIRQREGLKAALAWRDARFDKKE</sequence>
<dbReference type="GO" id="GO:0003824">
    <property type="term" value="F:catalytic activity"/>
    <property type="evidence" value="ECO:0007669"/>
    <property type="project" value="UniProtKB-ARBA"/>
</dbReference>
<dbReference type="Gene3D" id="3.90.226.10">
    <property type="entry name" value="2-enoyl-CoA Hydratase, Chain A, domain 1"/>
    <property type="match status" value="1"/>
</dbReference>
<gene>
    <name evidence="1" type="primary">crt</name>
    <name evidence="1" type="ORF">FRZ44_36610</name>
</gene>
<accession>A0A5J6MU60</accession>
<proteinExistence type="predicted"/>
<dbReference type="EMBL" id="CP042906">
    <property type="protein sequence ID" value="QEX18356.1"/>
    <property type="molecule type" value="Genomic_DNA"/>
</dbReference>
<dbReference type="KEGG" id="htq:FRZ44_36610"/>
<dbReference type="GO" id="GO:0006635">
    <property type="term" value="P:fatty acid beta-oxidation"/>
    <property type="evidence" value="ECO:0007669"/>
    <property type="project" value="TreeGrafter"/>
</dbReference>
<dbReference type="CDD" id="cd06558">
    <property type="entry name" value="crotonase-like"/>
    <property type="match status" value="1"/>
</dbReference>
<dbReference type="InterPro" id="IPR029045">
    <property type="entry name" value="ClpP/crotonase-like_dom_sf"/>
</dbReference>
<evidence type="ECO:0000313" key="2">
    <source>
        <dbReference type="Proteomes" id="UP000326202"/>
    </source>
</evidence>
<dbReference type="AlphaFoldDB" id="A0A5J6MU60"/>
<dbReference type="PANTHER" id="PTHR11941">
    <property type="entry name" value="ENOYL-COA HYDRATASE-RELATED"/>
    <property type="match status" value="1"/>
</dbReference>
<organism evidence="1 2">
    <name type="scientific">Hypericibacter terrae</name>
    <dbReference type="NCBI Taxonomy" id="2602015"/>
    <lineage>
        <taxon>Bacteria</taxon>
        <taxon>Pseudomonadati</taxon>
        <taxon>Pseudomonadota</taxon>
        <taxon>Alphaproteobacteria</taxon>
        <taxon>Rhodospirillales</taxon>
        <taxon>Dongiaceae</taxon>
        <taxon>Hypericibacter</taxon>
    </lineage>
</organism>
<dbReference type="OrthoDB" id="7957667at2"/>
<dbReference type="PANTHER" id="PTHR11941:SF54">
    <property type="entry name" value="ENOYL-COA HYDRATASE, MITOCHONDRIAL"/>
    <property type="match status" value="1"/>
</dbReference>
<evidence type="ECO:0000313" key="1">
    <source>
        <dbReference type="EMBL" id="QEX18356.1"/>
    </source>
</evidence>
<protein>
    <submittedName>
        <fullName evidence="1">Crotonase</fullName>
    </submittedName>
</protein>
<dbReference type="RefSeq" id="WP_151178523.1">
    <property type="nucleotide sequence ID" value="NZ_CP042906.1"/>
</dbReference>
<reference evidence="1 2" key="1">
    <citation type="submission" date="2019-08" db="EMBL/GenBank/DDBJ databases">
        <title>Hyperibacter terrae gen. nov., sp. nov. and Hyperibacter viscosus sp. nov., two new members in the family Rhodospirillaceae isolated from the rhizosphere of Hypericum perforatum.</title>
        <authorList>
            <person name="Noviana Z."/>
        </authorList>
    </citation>
    <scope>NUCLEOTIDE SEQUENCE [LARGE SCALE GENOMIC DNA]</scope>
    <source>
        <strain evidence="1 2">R5913</strain>
    </source>
</reference>
<dbReference type="Pfam" id="PF00378">
    <property type="entry name" value="ECH_1"/>
    <property type="match status" value="1"/>
</dbReference>
<name>A0A5J6MU60_9PROT</name>
<dbReference type="SUPFAM" id="SSF52096">
    <property type="entry name" value="ClpP/crotonase"/>
    <property type="match status" value="1"/>
</dbReference>
<dbReference type="InterPro" id="IPR001753">
    <property type="entry name" value="Enoyl-CoA_hydra/iso"/>
</dbReference>
<dbReference type="Proteomes" id="UP000326202">
    <property type="component" value="Chromosome"/>
</dbReference>
<keyword evidence="2" id="KW-1185">Reference proteome</keyword>